<evidence type="ECO:0000256" key="3">
    <source>
        <dbReference type="SAM" id="SignalP"/>
    </source>
</evidence>
<evidence type="ECO:0000313" key="5">
    <source>
        <dbReference type="Proteomes" id="UP000295382"/>
    </source>
</evidence>
<comment type="caution">
    <text evidence="4">The sequence shown here is derived from an EMBL/GenBank/DDBJ whole genome shotgun (WGS) entry which is preliminary data.</text>
</comment>
<evidence type="ECO:0000256" key="2">
    <source>
        <dbReference type="ARBA" id="ARBA00022801"/>
    </source>
</evidence>
<name>A0A4R3HWU4_PAULE</name>
<dbReference type="GO" id="GO:0005576">
    <property type="term" value="C:extracellular region"/>
    <property type="evidence" value="ECO:0007669"/>
    <property type="project" value="InterPro"/>
</dbReference>
<evidence type="ECO:0000313" key="4">
    <source>
        <dbReference type="EMBL" id="TCS37766.1"/>
    </source>
</evidence>
<feature type="signal peptide" evidence="3">
    <location>
        <begin position="1"/>
        <end position="25"/>
    </location>
</feature>
<reference evidence="4 5" key="1">
    <citation type="submission" date="2019-03" db="EMBL/GenBank/DDBJ databases">
        <title>Genomic Encyclopedia of Type Strains, Phase IV (KMG-IV): sequencing the most valuable type-strain genomes for metagenomic binning, comparative biology and taxonomic classification.</title>
        <authorList>
            <person name="Goeker M."/>
        </authorList>
    </citation>
    <scope>NUCLEOTIDE SEQUENCE [LARGE SCALE GENOMIC DNA]</scope>
    <source>
        <strain evidence="4 5">DSM 7445</strain>
    </source>
</reference>
<dbReference type="EMBL" id="SLZQ01000003">
    <property type="protein sequence ID" value="TCS37766.1"/>
    <property type="molecule type" value="Genomic_DNA"/>
</dbReference>
<dbReference type="InterPro" id="IPR029058">
    <property type="entry name" value="AB_hydrolase_fold"/>
</dbReference>
<dbReference type="AlphaFoldDB" id="A0A4R3HWU4"/>
<keyword evidence="1 3" id="KW-0732">Signal</keyword>
<protein>
    <submittedName>
        <fullName evidence="4">Poly(3-hydroxybutyrate) depolymerase</fullName>
    </submittedName>
</protein>
<dbReference type="PANTHER" id="PTHR43037">
    <property type="entry name" value="UNNAMED PRODUCT-RELATED"/>
    <property type="match status" value="1"/>
</dbReference>
<dbReference type="InterPro" id="IPR010126">
    <property type="entry name" value="Esterase_phb"/>
</dbReference>
<dbReference type="Proteomes" id="UP000295382">
    <property type="component" value="Unassembled WGS sequence"/>
</dbReference>
<evidence type="ECO:0000256" key="1">
    <source>
        <dbReference type="ARBA" id="ARBA00022729"/>
    </source>
</evidence>
<dbReference type="RefSeq" id="WP_165973739.1">
    <property type="nucleotide sequence ID" value="NZ_SLZQ01000003.1"/>
</dbReference>
<dbReference type="PANTHER" id="PTHR43037:SF5">
    <property type="entry name" value="FERULOYL ESTERASE"/>
    <property type="match status" value="1"/>
</dbReference>
<organism evidence="4 5">
    <name type="scientific">Paucimonas lemoignei</name>
    <name type="common">Pseudomonas lemoignei</name>
    <dbReference type="NCBI Taxonomy" id="29443"/>
    <lineage>
        <taxon>Bacteria</taxon>
        <taxon>Pseudomonadati</taxon>
        <taxon>Pseudomonadota</taxon>
        <taxon>Betaproteobacteria</taxon>
        <taxon>Burkholderiales</taxon>
        <taxon>Burkholderiaceae</taxon>
        <taxon>Paucimonas</taxon>
    </lineage>
</organism>
<keyword evidence="5" id="KW-1185">Reference proteome</keyword>
<feature type="chain" id="PRO_5020263430" evidence="3">
    <location>
        <begin position="26"/>
        <end position="418"/>
    </location>
</feature>
<gene>
    <name evidence="4" type="ORF">EDC30_10358</name>
</gene>
<dbReference type="NCBIfam" id="TIGR01840">
    <property type="entry name" value="esterase_phb"/>
    <property type="match status" value="1"/>
</dbReference>
<dbReference type="GO" id="GO:0016787">
    <property type="term" value="F:hydrolase activity"/>
    <property type="evidence" value="ECO:0007669"/>
    <property type="project" value="UniProtKB-KW"/>
</dbReference>
<dbReference type="SUPFAM" id="SSF53474">
    <property type="entry name" value="alpha/beta-Hydrolases"/>
    <property type="match status" value="2"/>
</dbReference>
<dbReference type="Gene3D" id="3.40.50.1820">
    <property type="entry name" value="alpha/beta hydrolase"/>
    <property type="match status" value="1"/>
</dbReference>
<sequence length="418" mass="43672">MQVNKMTQRAATALIATLASTAAFALTPGSGAWVKESATYGTPNLQDAYVYVPSNANPQVINGKRALMLSLHGCGQTASGNVTNKKFNWESVAEQYGMVVIAPTVPSGTSSTRTSSGCWDWFGANHNRTSRDAVPLIKLIDAVKARANLDIDPNQIYISGLSSGAAETHVLGCSFPDYFAGVVPNAAPALGSASTDIFSDPVRTAQQVADTCKAINGNQYNSYFNTQIFANVYGSNDAIVKPSHNVRNRDGMKILYGANTSGGTVTVSGGGTADIWKDANGKVRISNMVVSGMSHAWPAGSGGSGGGTYVDYTHVNYPSYIVPWIFANNLRVGGGGTTTTTTAGSTTSTTSTTTTTVAATCYSASNYAHVQAGRAHLVISTGRAAANGSNQDMGLYNTFQMTTLKMTGSNYYVIGTCP</sequence>
<accession>A0A4R3HWU4</accession>
<dbReference type="InterPro" id="IPR050955">
    <property type="entry name" value="Plant_Biomass_Hydrol_Est"/>
</dbReference>
<keyword evidence="2" id="KW-0378">Hydrolase</keyword>
<dbReference type="Pfam" id="PF10503">
    <property type="entry name" value="Esterase_PHB"/>
    <property type="match status" value="1"/>
</dbReference>
<proteinExistence type="predicted"/>